<sequence length="100" mass="11044">MLSHPDYSMLPYCISSHNNNTLLFNFVRMHKVNLVEINDAVVVSGDSDDGDGDGGGKGSGGKITKNYYDDDDNDDDDSNEYDGGGNKWMMFTVIIAVWLE</sequence>
<organism evidence="2">
    <name type="scientific">Octopus bimaculoides</name>
    <name type="common">California two-spotted octopus</name>
    <dbReference type="NCBI Taxonomy" id="37653"/>
    <lineage>
        <taxon>Eukaryota</taxon>
        <taxon>Metazoa</taxon>
        <taxon>Spiralia</taxon>
        <taxon>Lophotrochozoa</taxon>
        <taxon>Mollusca</taxon>
        <taxon>Cephalopoda</taxon>
        <taxon>Coleoidea</taxon>
        <taxon>Octopodiformes</taxon>
        <taxon>Octopoda</taxon>
        <taxon>Incirrata</taxon>
        <taxon>Octopodidae</taxon>
        <taxon>Octopus</taxon>
    </lineage>
</organism>
<proteinExistence type="predicted"/>
<name>A0A0L8HVZ5_OCTBM</name>
<feature type="region of interest" description="Disordered" evidence="1">
    <location>
        <begin position="44"/>
        <end position="85"/>
    </location>
</feature>
<feature type="compositionally biased region" description="Acidic residues" evidence="1">
    <location>
        <begin position="69"/>
        <end position="80"/>
    </location>
</feature>
<dbReference type="AlphaFoldDB" id="A0A0L8HVZ5"/>
<dbReference type="EMBL" id="KQ417186">
    <property type="protein sequence ID" value="KOF93372.1"/>
    <property type="molecule type" value="Genomic_DNA"/>
</dbReference>
<evidence type="ECO:0000313" key="2">
    <source>
        <dbReference type="EMBL" id="KOF93372.1"/>
    </source>
</evidence>
<gene>
    <name evidence="2" type="ORF">OCBIM_22004627mg</name>
</gene>
<protein>
    <submittedName>
        <fullName evidence="2">Uncharacterized protein</fullName>
    </submittedName>
</protein>
<accession>A0A0L8HVZ5</accession>
<evidence type="ECO:0000256" key="1">
    <source>
        <dbReference type="SAM" id="MobiDB-lite"/>
    </source>
</evidence>
<reference evidence="2" key="1">
    <citation type="submission" date="2015-07" db="EMBL/GenBank/DDBJ databases">
        <title>MeaNS - Measles Nucleotide Surveillance Program.</title>
        <authorList>
            <person name="Tran T."/>
            <person name="Druce J."/>
        </authorList>
    </citation>
    <scope>NUCLEOTIDE SEQUENCE</scope>
    <source>
        <strain evidence="2">UCB-OBI-ISO-001</strain>
        <tissue evidence="2">Gonad</tissue>
    </source>
</reference>